<sequence>MLKLLPSFELLASDEWWEVQAQLLLLCASLLNRIAVSSRHGGPDAGEGAEEPASAEEVDCLMAVVSRLFLASGSKNVLQVGLTALVHVLQDYPTLLPVYVSVLLEQPANLRQRLLRLPEDAEGGELGMTRLAYVAGSSSRMYDETCISAVWPHLDVARTLARQLEASQEPRFELEHAQVLLASLLPPEFDERRPGRVALEVFEKVKQYVFAALADPDLHRLGAQIIERFWLSSVEPLSSASMAGSRGPLLQTLRLLHAAPGRAAAEGASLAQLLRGTAGGDSAAAAEVAGILEAFRETYPAEFERSQLGELLR</sequence>
<organism evidence="1 2">
    <name type="scientific">Prorocentrum cordatum</name>
    <dbReference type="NCBI Taxonomy" id="2364126"/>
    <lineage>
        <taxon>Eukaryota</taxon>
        <taxon>Sar</taxon>
        <taxon>Alveolata</taxon>
        <taxon>Dinophyceae</taxon>
        <taxon>Prorocentrales</taxon>
        <taxon>Prorocentraceae</taxon>
        <taxon>Prorocentrum</taxon>
    </lineage>
</organism>
<dbReference type="EMBL" id="CAUYUJ010010349">
    <property type="protein sequence ID" value="CAK0829163.1"/>
    <property type="molecule type" value="Genomic_DNA"/>
</dbReference>
<name>A0ABN9SC16_9DINO</name>
<evidence type="ECO:0008006" key="3">
    <source>
        <dbReference type="Google" id="ProtNLM"/>
    </source>
</evidence>
<proteinExistence type="predicted"/>
<reference evidence="1" key="1">
    <citation type="submission" date="2023-10" db="EMBL/GenBank/DDBJ databases">
        <authorList>
            <person name="Chen Y."/>
            <person name="Shah S."/>
            <person name="Dougan E. K."/>
            <person name="Thang M."/>
            <person name="Chan C."/>
        </authorList>
    </citation>
    <scope>NUCLEOTIDE SEQUENCE [LARGE SCALE GENOMIC DNA]</scope>
</reference>
<evidence type="ECO:0000313" key="1">
    <source>
        <dbReference type="EMBL" id="CAK0829163.1"/>
    </source>
</evidence>
<dbReference type="Proteomes" id="UP001189429">
    <property type="component" value="Unassembled WGS sequence"/>
</dbReference>
<gene>
    <name evidence="1" type="ORF">PCOR1329_LOCUS28190</name>
</gene>
<evidence type="ECO:0000313" key="2">
    <source>
        <dbReference type="Proteomes" id="UP001189429"/>
    </source>
</evidence>
<comment type="caution">
    <text evidence="1">The sequence shown here is derived from an EMBL/GenBank/DDBJ whole genome shotgun (WGS) entry which is preliminary data.</text>
</comment>
<protein>
    <recommendedName>
        <fullName evidence="3">tRNA exportin</fullName>
    </recommendedName>
</protein>
<keyword evidence="2" id="KW-1185">Reference proteome</keyword>
<accession>A0ABN9SC16</accession>